<proteinExistence type="predicted"/>
<dbReference type="EMBL" id="CP091196">
    <property type="protein sequence ID" value="UQS23936.1"/>
    <property type="molecule type" value="Genomic_DNA"/>
</dbReference>
<gene>
    <name evidence="2" type="ORF">L1857_14385</name>
</gene>
<keyword evidence="3" id="KW-1185">Reference proteome</keyword>
<name>A0ABY4NV95_9PSEU</name>
<feature type="domain" description="Peptidase S9 prolyl oligopeptidase catalytic" evidence="1">
    <location>
        <begin position="96"/>
        <end position="237"/>
    </location>
</feature>
<evidence type="ECO:0000259" key="1">
    <source>
        <dbReference type="Pfam" id="PF00326"/>
    </source>
</evidence>
<dbReference type="RefSeq" id="WP_116109537.1">
    <property type="nucleotide sequence ID" value="NZ_CP091196.1"/>
</dbReference>
<dbReference type="InterPro" id="IPR029058">
    <property type="entry name" value="AB_hydrolase_fold"/>
</dbReference>
<accession>A0ABY4NV95</accession>
<organism evidence="2 3">
    <name type="scientific">Amycolatopsis thermalba</name>
    <dbReference type="NCBI Taxonomy" id="944492"/>
    <lineage>
        <taxon>Bacteria</taxon>
        <taxon>Bacillati</taxon>
        <taxon>Actinomycetota</taxon>
        <taxon>Actinomycetes</taxon>
        <taxon>Pseudonocardiales</taxon>
        <taxon>Pseudonocardiaceae</taxon>
        <taxon>Amycolatopsis</taxon>
    </lineage>
</organism>
<dbReference type="InterPro" id="IPR001375">
    <property type="entry name" value="Peptidase_S9_cat"/>
</dbReference>
<evidence type="ECO:0000313" key="2">
    <source>
        <dbReference type="EMBL" id="UQS23936.1"/>
    </source>
</evidence>
<sequence>METLTGSAAGVPYTALPPAVDGPAPLIVTWHMLDAPRTDAAFAAALPMRGVPAWRVHLGMPMCGARMVDGRVGAVVELARRDALLAFLAPFARQAAEEFPAALEALRRQLPVDDGPVSVLGASLGGAVALNVLATQAFPVRAAALVNPAVRLRSVVPLTDGLAGHPYHWTEEAHRVAEEFDFVARAGEIAAELPLLVVSGELDHPVLRADATALVGELRAHSGGAELVTVPELAHPLAEEPGLDPAPQLPTAKSVDEILTRWFSRQLTN</sequence>
<dbReference type="Gene3D" id="3.40.50.1820">
    <property type="entry name" value="alpha/beta hydrolase"/>
    <property type="match status" value="1"/>
</dbReference>
<evidence type="ECO:0000313" key="3">
    <source>
        <dbReference type="Proteomes" id="UP000830158"/>
    </source>
</evidence>
<dbReference type="SUPFAM" id="SSF53474">
    <property type="entry name" value="alpha/beta-Hydrolases"/>
    <property type="match status" value="1"/>
</dbReference>
<reference evidence="2" key="1">
    <citation type="submission" date="2022-01" db="EMBL/GenBank/DDBJ databases">
        <title>PSI-footprinting approach for the identification of protein synthesis inhibitor producers.</title>
        <authorList>
            <person name="Handel F."/>
            <person name="Kulik A."/>
            <person name="Wex K.W."/>
            <person name="Berscheid A."/>
            <person name="Saur J.S."/>
            <person name="Winkler A."/>
            <person name="Wibberg D."/>
            <person name="Kalinowski J."/>
            <person name="Broetz-Oesterhelt H."/>
            <person name="Mast Y."/>
        </authorList>
    </citation>
    <scope>NUCLEOTIDE SEQUENCE</scope>
    <source>
        <strain evidence="2">KNN 49.3e</strain>
    </source>
</reference>
<protein>
    <submittedName>
        <fullName evidence="2">Prolyl oligopeptidase family serine peptidase</fullName>
    </submittedName>
</protein>
<dbReference type="Pfam" id="PF00326">
    <property type="entry name" value="Peptidase_S9"/>
    <property type="match status" value="1"/>
</dbReference>
<dbReference type="Proteomes" id="UP000830158">
    <property type="component" value="Chromosome"/>
</dbReference>